<dbReference type="Ensembl" id="ENSXMAT00000036635.1">
    <property type="protein sequence ID" value="ENSXMAP00000026314.1"/>
    <property type="gene ID" value="ENSXMAG00000027378.1"/>
</dbReference>
<dbReference type="GO" id="GO:0005615">
    <property type="term" value="C:extracellular space"/>
    <property type="evidence" value="ECO:0007669"/>
    <property type="project" value="UniProtKB-KW"/>
</dbReference>
<reference evidence="4" key="1">
    <citation type="submission" date="2012-01" db="EMBL/GenBank/DDBJ databases">
        <authorList>
            <person name="Walter R."/>
            <person name="Schartl M."/>
            <person name="Warren W."/>
        </authorList>
    </citation>
    <scope>NUCLEOTIDE SEQUENCE [LARGE SCALE GENOMIC DNA]</scope>
    <source>
        <strain evidence="4">JP 163 A</strain>
    </source>
</reference>
<accession>A0A3B5Q7U6</accession>
<evidence type="ECO:0000256" key="1">
    <source>
        <dbReference type="ARBA" id="ARBA00022514"/>
    </source>
</evidence>
<dbReference type="InParanoid" id="A0A3B5Q7U6"/>
<protein>
    <recommendedName>
        <fullName evidence="2">Chemokine interleukin-8-like domain-containing protein</fullName>
    </recommendedName>
</protein>
<dbReference type="GeneTree" id="ENSGT01130000278609"/>
<dbReference type="FunCoup" id="A0A3B5Q7U6">
    <property type="interactions" value="572"/>
</dbReference>
<organism evidence="3 4">
    <name type="scientific">Xiphophorus maculatus</name>
    <name type="common">Southern platyfish</name>
    <name type="synonym">Platypoecilus maculatus</name>
    <dbReference type="NCBI Taxonomy" id="8083"/>
    <lineage>
        <taxon>Eukaryota</taxon>
        <taxon>Metazoa</taxon>
        <taxon>Chordata</taxon>
        <taxon>Craniata</taxon>
        <taxon>Vertebrata</taxon>
        <taxon>Euteleostomi</taxon>
        <taxon>Actinopterygii</taxon>
        <taxon>Neopterygii</taxon>
        <taxon>Teleostei</taxon>
        <taxon>Neoteleostei</taxon>
        <taxon>Acanthomorphata</taxon>
        <taxon>Ovalentaria</taxon>
        <taxon>Atherinomorphae</taxon>
        <taxon>Cyprinodontiformes</taxon>
        <taxon>Poeciliidae</taxon>
        <taxon>Poeciliinae</taxon>
        <taxon>Xiphophorus</taxon>
    </lineage>
</organism>
<dbReference type="GO" id="GO:0006955">
    <property type="term" value="P:immune response"/>
    <property type="evidence" value="ECO:0007669"/>
    <property type="project" value="InterPro"/>
</dbReference>
<evidence type="ECO:0000259" key="2">
    <source>
        <dbReference type="Pfam" id="PF00048"/>
    </source>
</evidence>
<dbReference type="OMA" id="CCMTANK"/>
<reference evidence="4" key="2">
    <citation type="journal article" date="2013" name="Nat. Genet.">
        <title>The genome of the platyfish, Xiphophorus maculatus, provides insights into evolutionary adaptation and several complex traits.</title>
        <authorList>
            <person name="Schartl M."/>
            <person name="Walter R.B."/>
            <person name="Shen Y."/>
            <person name="Garcia T."/>
            <person name="Catchen J."/>
            <person name="Amores A."/>
            <person name="Braasch I."/>
            <person name="Chalopin D."/>
            <person name="Volff J.N."/>
            <person name="Lesch K.P."/>
            <person name="Bisazza A."/>
            <person name="Minx P."/>
            <person name="Hillier L."/>
            <person name="Wilson R.K."/>
            <person name="Fuerstenberg S."/>
            <person name="Boore J."/>
            <person name="Searle S."/>
            <person name="Postlethwait J.H."/>
            <person name="Warren W.C."/>
        </authorList>
    </citation>
    <scope>NUCLEOTIDE SEQUENCE [LARGE SCALE GENOMIC DNA]</scope>
    <source>
        <strain evidence="4">JP 163 A</strain>
    </source>
</reference>
<dbReference type="Pfam" id="PF00048">
    <property type="entry name" value="IL8"/>
    <property type="match status" value="1"/>
</dbReference>
<reference evidence="3" key="3">
    <citation type="submission" date="2025-08" db="UniProtKB">
        <authorList>
            <consortium name="Ensembl"/>
        </authorList>
    </citation>
    <scope>IDENTIFICATION</scope>
    <source>
        <strain evidence="3">JP 163 A</strain>
    </source>
</reference>
<name>A0A3B5Q7U6_XIPMA</name>
<feature type="domain" description="Chemokine interleukin-8-like" evidence="2">
    <location>
        <begin position="43"/>
        <end position="103"/>
    </location>
</feature>
<dbReference type="GO" id="GO:0008009">
    <property type="term" value="F:chemokine activity"/>
    <property type="evidence" value="ECO:0007669"/>
    <property type="project" value="InterPro"/>
</dbReference>
<dbReference type="InterPro" id="IPR036048">
    <property type="entry name" value="Interleukin_8-like_sf"/>
</dbReference>
<sequence>MVFYALKTVSPLCYSAIMDLKVVLVLAFLSALAITSTNASIPRCCIGTKMITRKLLLKVDRWELQYSDGICDIDALVVHIKGRRKPVCVDIRMQALLRRIKRLQPQQSKRI</sequence>
<evidence type="ECO:0000313" key="3">
    <source>
        <dbReference type="Ensembl" id="ENSXMAP00000026314.1"/>
    </source>
</evidence>
<dbReference type="SUPFAM" id="SSF54117">
    <property type="entry name" value="Interleukin 8-like chemokines"/>
    <property type="match status" value="1"/>
</dbReference>
<dbReference type="Proteomes" id="UP000002852">
    <property type="component" value="Unassembled WGS sequence"/>
</dbReference>
<dbReference type="AlphaFoldDB" id="A0A3B5Q7U6"/>
<keyword evidence="1" id="KW-0202">Cytokine</keyword>
<dbReference type="InterPro" id="IPR001811">
    <property type="entry name" value="Chemokine_IL8-like_dom"/>
</dbReference>
<proteinExistence type="predicted"/>
<keyword evidence="4" id="KW-1185">Reference proteome</keyword>
<evidence type="ECO:0000313" key="4">
    <source>
        <dbReference type="Proteomes" id="UP000002852"/>
    </source>
</evidence>
<dbReference type="Gene3D" id="2.40.50.40">
    <property type="match status" value="1"/>
</dbReference>
<reference evidence="3" key="4">
    <citation type="submission" date="2025-09" db="UniProtKB">
        <authorList>
            <consortium name="Ensembl"/>
        </authorList>
    </citation>
    <scope>IDENTIFICATION</scope>
    <source>
        <strain evidence="3">JP 163 A</strain>
    </source>
</reference>